<dbReference type="Pfam" id="PF00561">
    <property type="entry name" value="Abhydrolase_1"/>
    <property type="match status" value="1"/>
</dbReference>
<dbReference type="PRINTS" id="PR00111">
    <property type="entry name" value="ABHYDROLASE"/>
</dbReference>
<dbReference type="Gene3D" id="3.40.50.1820">
    <property type="entry name" value="alpha/beta hydrolase"/>
    <property type="match status" value="1"/>
</dbReference>
<evidence type="ECO:0000313" key="4">
    <source>
        <dbReference type="EMBL" id="TDZ67890.1"/>
    </source>
</evidence>
<proteinExistence type="inferred from homology"/>
<comment type="similarity">
    <text evidence="2">Belongs to the AB hydrolase superfamily. Epoxide hydrolase family.</text>
</comment>
<dbReference type="InterPro" id="IPR000073">
    <property type="entry name" value="AB_hydrolase_1"/>
</dbReference>
<dbReference type="GO" id="GO:0016787">
    <property type="term" value="F:hydrolase activity"/>
    <property type="evidence" value="ECO:0007669"/>
    <property type="project" value="UniProtKB-KW"/>
</dbReference>
<dbReference type="Proteomes" id="UP000295703">
    <property type="component" value="Unassembled WGS sequence"/>
</dbReference>
<accession>A0A4V3HWY3</accession>
<name>A0A4V3HWY3_COLTR</name>
<keyword evidence="5" id="KW-1185">Reference proteome</keyword>
<dbReference type="SUPFAM" id="SSF53474">
    <property type="entry name" value="alpha/beta-Hydrolases"/>
    <property type="match status" value="1"/>
</dbReference>
<dbReference type="InterPro" id="IPR029058">
    <property type="entry name" value="AB_hydrolase_fold"/>
</dbReference>
<dbReference type="PRINTS" id="PR00412">
    <property type="entry name" value="EPOXHYDRLASE"/>
</dbReference>
<evidence type="ECO:0000313" key="5">
    <source>
        <dbReference type="Proteomes" id="UP000295703"/>
    </source>
</evidence>
<evidence type="ECO:0000256" key="1">
    <source>
        <dbReference type="ARBA" id="ARBA00022801"/>
    </source>
</evidence>
<dbReference type="STRING" id="5466.A0A4V3HWY3"/>
<keyword evidence="1 4" id="KW-0378">Hydrolase</keyword>
<dbReference type="PANTHER" id="PTHR43329">
    <property type="entry name" value="EPOXIDE HYDROLASE"/>
    <property type="match status" value="1"/>
</dbReference>
<dbReference type="AlphaFoldDB" id="A0A4V3HWY3"/>
<dbReference type="InterPro" id="IPR000639">
    <property type="entry name" value="Epox_hydrolase-like"/>
</dbReference>
<evidence type="ECO:0000259" key="3">
    <source>
        <dbReference type="Pfam" id="PF00561"/>
    </source>
</evidence>
<evidence type="ECO:0000256" key="2">
    <source>
        <dbReference type="ARBA" id="ARBA00038334"/>
    </source>
</evidence>
<dbReference type="EMBL" id="RYZW01000015">
    <property type="protein sequence ID" value="TDZ67890.1"/>
    <property type="molecule type" value="Genomic_DNA"/>
</dbReference>
<feature type="domain" description="AB hydrolase-1" evidence="3">
    <location>
        <begin position="32"/>
        <end position="315"/>
    </location>
</feature>
<reference evidence="4 5" key="1">
    <citation type="submission" date="2018-12" db="EMBL/GenBank/DDBJ databases">
        <title>Genome sequence and assembly of Colletotrichum trifolii.</title>
        <authorList>
            <person name="Gan P."/>
            <person name="Shirasu K."/>
        </authorList>
    </citation>
    <scope>NUCLEOTIDE SEQUENCE [LARGE SCALE GENOMIC DNA]</scope>
    <source>
        <strain evidence="4 5">543-2</strain>
    </source>
</reference>
<organism evidence="4 5">
    <name type="scientific">Colletotrichum trifolii</name>
    <dbReference type="NCBI Taxonomy" id="5466"/>
    <lineage>
        <taxon>Eukaryota</taxon>
        <taxon>Fungi</taxon>
        <taxon>Dikarya</taxon>
        <taxon>Ascomycota</taxon>
        <taxon>Pezizomycotina</taxon>
        <taxon>Sordariomycetes</taxon>
        <taxon>Hypocreomycetidae</taxon>
        <taxon>Glomerellales</taxon>
        <taxon>Glomerellaceae</taxon>
        <taxon>Colletotrichum</taxon>
        <taxon>Colletotrichum orbiculare species complex</taxon>
    </lineage>
</organism>
<sequence>MDLLVNKQFINSRSLQYNYYVSPASNASTGNPALVLLHGFPDSAAIWAPLVPILAALGFRLLIPDMLGYGGTSKPWDVSYFNSSAMASDIMELLDFENIGNFISIGHDWGSFMAHRLYIWHPDRVDALAVAAYNWESVLRTPTDIDAQAAEFERTLGWPVKHYYSFLAGPDAARLLTGHPESFMAAGYGTDNNMNVTFGRRDGLKNWLVGDKRTSLQSWARDPVVLETVKASFQGDGFVSPLNWYRALVENVHMEVENVLPADADNVKVPFLLIGGEQDPVCPPAIFDNPKILERIPDFTKKVFDAGHFLPTEKPVEMAETISEWLKSKGIAPKGR</sequence>
<gene>
    <name evidence="4" type="primary">Ephx2</name>
    <name evidence="4" type="ORF">CTRI78_v002712</name>
</gene>
<protein>
    <submittedName>
        <fullName evidence="4">Bifunctional epoxide hydrolase 2</fullName>
    </submittedName>
</protein>
<comment type="caution">
    <text evidence="4">The sequence shown here is derived from an EMBL/GenBank/DDBJ whole genome shotgun (WGS) entry which is preliminary data.</text>
</comment>